<reference evidence="2 3" key="1">
    <citation type="submission" date="2019-12" db="EMBL/GenBank/DDBJ databases">
        <title>Genomic-based taxomic classification of the family Erythrobacteraceae.</title>
        <authorList>
            <person name="Xu L."/>
        </authorList>
    </citation>
    <scope>NUCLEOTIDE SEQUENCE [LARGE SCALE GENOMIC DNA]</scope>
    <source>
        <strain evidence="2 3">S36</strain>
    </source>
</reference>
<evidence type="ECO:0000313" key="2">
    <source>
        <dbReference type="EMBL" id="MXO97738.1"/>
    </source>
</evidence>
<dbReference type="Proteomes" id="UP000469430">
    <property type="component" value="Unassembled WGS sequence"/>
</dbReference>
<dbReference type="EMBL" id="WTYJ01000001">
    <property type="protein sequence ID" value="MXO97738.1"/>
    <property type="molecule type" value="Genomic_DNA"/>
</dbReference>
<organism evidence="2 3">
    <name type="scientific">Croceibacterium xixiisoli</name>
    <dbReference type="NCBI Taxonomy" id="1476466"/>
    <lineage>
        <taxon>Bacteria</taxon>
        <taxon>Pseudomonadati</taxon>
        <taxon>Pseudomonadota</taxon>
        <taxon>Alphaproteobacteria</taxon>
        <taxon>Sphingomonadales</taxon>
        <taxon>Erythrobacteraceae</taxon>
        <taxon>Croceibacterium</taxon>
    </lineage>
</organism>
<feature type="transmembrane region" description="Helical" evidence="1">
    <location>
        <begin position="20"/>
        <end position="41"/>
    </location>
</feature>
<protein>
    <recommendedName>
        <fullName evidence="4">Integral membrane protein</fullName>
    </recommendedName>
</protein>
<sequence length="161" mass="18453">MISEDRHSIIVLQKPLPLMLRIFAVFLGLGIATVIPAPFIIHADWSQWSPTLLVVVLCIAVPPVIGCVFILIGLSSATELRIDAERREITRIMRGPVYRRRDCYPFAGMQPPELIMRDSEDGPYPILRWRLPQWPVAEMCDFAHREEAEYWQGRIGQMLQG</sequence>
<proteinExistence type="predicted"/>
<dbReference type="RefSeq" id="WP_161389439.1">
    <property type="nucleotide sequence ID" value="NZ_JBHSCP010000001.1"/>
</dbReference>
<gene>
    <name evidence="2" type="ORF">GRI97_01890</name>
</gene>
<keyword evidence="1" id="KW-1133">Transmembrane helix</keyword>
<evidence type="ECO:0008006" key="4">
    <source>
        <dbReference type="Google" id="ProtNLM"/>
    </source>
</evidence>
<comment type="caution">
    <text evidence="2">The sequence shown here is derived from an EMBL/GenBank/DDBJ whole genome shotgun (WGS) entry which is preliminary data.</text>
</comment>
<name>A0A6I4TT01_9SPHN</name>
<dbReference type="AlphaFoldDB" id="A0A6I4TT01"/>
<keyword evidence="1" id="KW-0472">Membrane</keyword>
<dbReference type="OrthoDB" id="8820886at2"/>
<evidence type="ECO:0000313" key="3">
    <source>
        <dbReference type="Proteomes" id="UP000469430"/>
    </source>
</evidence>
<keyword evidence="1" id="KW-0812">Transmembrane</keyword>
<feature type="transmembrane region" description="Helical" evidence="1">
    <location>
        <begin position="53"/>
        <end position="77"/>
    </location>
</feature>
<keyword evidence="3" id="KW-1185">Reference proteome</keyword>
<accession>A0A6I4TT01</accession>
<evidence type="ECO:0000256" key="1">
    <source>
        <dbReference type="SAM" id="Phobius"/>
    </source>
</evidence>